<organism evidence="2 3">
    <name type="scientific">Exophiala sideris</name>
    <dbReference type="NCBI Taxonomy" id="1016849"/>
    <lineage>
        <taxon>Eukaryota</taxon>
        <taxon>Fungi</taxon>
        <taxon>Dikarya</taxon>
        <taxon>Ascomycota</taxon>
        <taxon>Pezizomycotina</taxon>
        <taxon>Eurotiomycetes</taxon>
        <taxon>Chaetothyriomycetidae</taxon>
        <taxon>Chaetothyriales</taxon>
        <taxon>Herpotrichiellaceae</taxon>
        <taxon>Exophiala</taxon>
    </lineage>
</organism>
<dbReference type="EMBL" id="KN846954">
    <property type="protein sequence ID" value="KIV77870.1"/>
    <property type="molecule type" value="Genomic_DNA"/>
</dbReference>
<feature type="domain" description="DUF6314" evidence="1">
    <location>
        <begin position="22"/>
        <end position="207"/>
    </location>
</feature>
<evidence type="ECO:0000313" key="2">
    <source>
        <dbReference type="EMBL" id="KIV77870.1"/>
    </source>
</evidence>
<name>A0A0D1VP92_9EURO</name>
<dbReference type="InterPro" id="IPR045632">
    <property type="entry name" value="DUF6314"/>
</dbReference>
<dbReference type="HOGENOM" id="CLU_093209_0_0_1"/>
<proteinExistence type="predicted"/>
<dbReference type="Pfam" id="PF19834">
    <property type="entry name" value="DUF6314"/>
    <property type="match status" value="1"/>
</dbReference>
<protein>
    <recommendedName>
        <fullName evidence="1">DUF6314 domain-containing protein</fullName>
    </recommendedName>
</protein>
<sequence>MQKGHKDGPSTSTITARVFEDLPGTWVLNRNLQSANSSEPSGRCIGKATFTRRQPSPVIDDDGKLQLADAELLYHEEGKFELARSGSGQTCRSLKFPFSRKYVWRLQEREGVYTISIWFTKPGTNIIDYLFHNIDIALSNHDAFAESREIALHGAGGHVCVDDFYSSLYNFNLSSKAPDSVSLVSWNMTHEVRGPKKDQTIETTFTKT</sequence>
<reference evidence="2 3" key="1">
    <citation type="submission" date="2015-01" db="EMBL/GenBank/DDBJ databases">
        <title>The Genome Sequence of Exophiala sideris CBS121828.</title>
        <authorList>
            <consortium name="The Broad Institute Genomics Platform"/>
            <person name="Cuomo C."/>
            <person name="de Hoog S."/>
            <person name="Gorbushina A."/>
            <person name="Stielow B."/>
            <person name="Teixiera M."/>
            <person name="Abouelleil A."/>
            <person name="Chapman S.B."/>
            <person name="Priest M."/>
            <person name="Young S.K."/>
            <person name="Wortman J."/>
            <person name="Nusbaum C."/>
            <person name="Birren B."/>
        </authorList>
    </citation>
    <scope>NUCLEOTIDE SEQUENCE [LARGE SCALE GENOMIC DNA]</scope>
    <source>
        <strain evidence="2 3">CBS 121828</strain>
    </source>
</reference>
<evidence type="ECO:0000313" key="3">
    <source>
        <dbReference type="Proteomes" id="UP000053599"/>
    </source>
</evidence>
<dbReference type="AlphaFoldDB" id="A0A0D1VP92"/>
<evidence type="ECO:0000259" key="1">
    <source>
        <dbReference type="Pfam" id="PF19834"/>
    </source>
</evidence>
<dbReference type="OrthoDB" id="66881at2759"/>
<gene>
    <name evidence="2" type="ORF">PV11_09648</name>
</gene>
<dbReference type="Proteomes" id="UP000053599">
    <property type="component" value="Unassembled WGS sequence"/>
</dbReference>
<accession>A0A0D1VP92</accession>